<dbReference type="Proteomes" id="UP000183924">
    <property type="component" value="Unassembled WGS sequence"/>
</dbReference>
<feature type="region of interest" description="Disordered" evidence="1">
    <location>
        <begin position="43"/>
        <end position="69"/>
    </location>
</feature>
<feature type="chain" id="PRO_5009649159" description="Lipoprotein" evidence="2">
    <location>
        <begin position="18"/>
        <end position="94"/>
    </location>
</feature>
<protein>
    <recommendedName>
        <fullName evidence="5">Lipoprotein</fullName>
    </recommendedName>
</protein>
<dbReference type="AlphaFoldDB" id="A0A1J8NHY7"/>
<dbReference type="RefSeq" id="WP_071662995.1">
    <property type="nucleotide sequence ID" value="NZ_LUKY01000033.1"/>
</dbReference>
<dbReference type="PROSITE" id="PS51257">
    <property type="entry name" value="PROKAR_LIPOPROTEIN"/>
    <property type="match status" value="1"/>
</dbReference>
<name>A0A1J8NHY7_9COXI</name>
<comment type="caution">
    <text evidence="3">The sequence shown here is derived from an EMBL/GenBank/DDBJ whole genome shotgun (WGS) entry which is preliminary data.</text>
</comment>
<evidence type="ECO:0000256" key="2">
    <source>
        <dbReference type="SAM" id="SignalP"/>
    </source>
</evidence>
<organism evidence="3 4">
    <name type="scientific">Candidatus Rickettsiella isopodorum</name>
    <dbReference type="NCBI Taxonomy" id="1225476"/>
    <lineage>
        <taxon>Bacteria</taxon>
        <taxon>Pseudomonadati</taxon>
        <taxon>Pseudomonadota</taxon>
        <taxon>Gammaproteobacteria</taxon>
        <taxon>Legionellales</taxon>
        <taxon>Coxiellaceae</taxon>
        <taxon>Rickettsiella</taxon>
    </lineage>
</organism>
<evidence type="ECO:0000256" key="1">
    <source>
        <dbReference type="SAM" id="MobiDB-lite"/>
    </source>
</evidence>
<keyword evidence="4" id="KW-1185">Reference proteome</keyword>
<dbReference type="STRING" id="1225476.A1D18_06630"/>
<accession>A0A1J8NHY7</accession>
<gene>
    <name evidence="3" type="ORF">A1D18_06630</name>
</gene>
<reference evidence="3 4" key="1">
    <citation type="submission" date="2016-03" db="EMBL/GenBank/DDBJ databases">
        <title>Comparative genomics of Rickettsiella.</title>
        <authorList>
            <person name="Chandler C."/>
            <person name="Wang Y."/>
        </authorList>
    </citation>
    <scope>NUCLEOTIDE SEQUENCE [LARGE SCALE GENOMIC DNA]</scope>
    <source>
        <strain evidence="3 4">RCFS May 2013</strain>
    </source>
</reference>
<keyword evidence="2" id="KW-0732">Signal</keyword>
<evidence type="ECO:0000313" key="4">
    <source>
        <dbReference type="Proteomes" id="UP000183924"/>
    </source>
</evidence>
<dbReference type="OrthoDB" id="9960556at2"/>
<feature type="signal peptide" evidence="2">
    <location>
        <begin position="1"/>
        <end position="17"/>
    </location>
</feature>
<evidence type="ECO:0008006" key="5">
    <source>
        <dbReference type="Google" id="ProtNLM"/>
    </source>
</evidence>
<proteinExistence type="predicted"/>
<sequence>MNKSKFLLLFSSLFLSACHSSLDTDRVAPLNSEPFTFKFTPGKAKTPSSIMPTGFGPIRGPSINSPNEENSITKDLGRCGNNLLNQQLHFEFNF</sequence>
<evidence type="ECO:0000313" key="3">
    <source>
        <dbReference type="EMBL" id="OIZ94506.1"/>
    </source>
</evidence>
<dbReference type="EMBL" id="LUKY01000033">
    <property type="protein sequence ID" value="OIZ94506.1"/>
    <property type="molecule type" value="Genomic_DNA"/>
</dbReference>